<dbReference type="Proteomes" id="UP001267878">
    <property type="component" value="Unassembled WGS sequence"/>
</dbReference>
<dbReference type="CDD" id="cd00090">
    <property type="entry name" value="HTH_ARSR"/>
    <property type="match status" value="1"/>
</dbReference>
<comment type="subcellular location">
    <subcellularLocation>
        <location evidence="1">Cytoplasm</location>
    </subcellularLocation>
</comment>
<protein>
    <submittedName>
        <fullName evidence="8">DNA-binding MarR family transcriptional regulator</fullName>
    </submittedName>
</protein>
<keyword evidence="6" id="KW-0175">Coiled coil</keyword>
<dbReference type="EMBL" id="JAVDVW010000001">
    <property type="protein sequence ID" value="MDR7098535.1"/>
    <property type="molecule type" value="Genomic_DNA"/>
</dbReference>
<evidence type="ECO:0000256" key="6">
    <source>
        <dbReference type="SAM" id="Coils"/>
    </source>
</evidence>
<evidence type="ECO:0000256" key="3">
    <source>
        <dbReference type="ARBA" id="ARBA00023015"/>
    </source>
</evidence>
<feature type="coiled-coil region" evidence="6">
    <location>
        <begin position="128"/>
        <end position="162"/>
    </location>
</feature>
<reference evidence="8 9" key="1">
    <citation type="submission" date="2023-07" db="EMBL/GenBank/DDBJ databases">
        <title>Sorghum-associated microbial communities from plants grown in Nebraska, USA.</title>
        <authorList>
            <person name="Schachtman D."/>
        </authorList>
    </citation>
    <scope>NUCLEOTIDE SEQUENCE [LARGE SCALE GENOMIC DNA]</scope>
    <source>
        <strain evidence="8 9">BE187</strain>
    </source>
</reference>
<dbReference type="PROSITE" id="PS50995">
    <property type="entry name" value="HTH_MARR_2"/>
    <property type="match status" value="1"/>
</dbReference>
<dbReference type="Gene3D" id="1.10.10.10">
    <property type="entry name" value="Winged helix-like DNA-binding domain superfamily/Winged helix DNA-binding domain"/>
    <property type="match status" value="1"/>
</dbReference>
<dbReference type="InterPro" id="IPR011991">
    <property type="entry name" value="ArsR-like_HTH"/>
</dbReference>
<keyword evidence="2" id="KW-0963">Cytoplasm</keyword>
<feature type="domain" description="HTH marR-type" evidence="7">
    <location>
        <begin position="24"/>
        <end position="154"/>
    </location>
</feature>
<gene>
    <name evidence="8" type="ORF">J2X04_000882</name>
</gene>
<dbReference type="GO" id="GO:0003677">
    <property type="term" value="F:DNA binding"/>
    <property type="evidence" value="ECO:0007669"/>
    <property type="project" value="UniProtKB-KW"/>
</dbReference>
<dbReference type="PANTHER" id="PTHR33164:SF5">
    <property type="entry name" value="ORGANIC HYDROPEROXIDE RESISTANCE TRANSCRIPTIONAL REGULATOR"/>
    <property type="match status" value="1"/>
</dbReference>
<accession>A0ABU1VMI0</accession>
<evidence type="ECO:0000256" key="4">
    <source>
        <dbReference type="ARBA" id="ARBA00023125"/>
    </source>
</evidence>
<comment type="caution">
    <text evidence="8">The sequence shown here is derived from an EMBL/GenBank/DDBJ whole genome shotgun (WGS) entry which is preliminary data.</text>
</comment>
<dbReference type="SUPFAM" id="SSF46785">
    <property type="entry name" value="Winged helix' DNA-binding domain"/>
    <property type="match status" value="1"/>
</dbReference>
<dbReference type="InterPro" id="IPR036388">
    <property type="entry name" value="WH-like_DNA-bd_sf"/>
</dbReference>
<dbReference type="InterPro" id="IPR039422">
    <property type="entry name" value="MarR/SlyA-like"/>
</dbReference>
<dbReference type="PANTHER" id="PTHR33164">
    <property type="entry name" value="TRANSCRIPTIONAL REGULATOR, MARR FAMILY"/>
    <property type="match status" value="1"/>
</dbReference>
<dbReference type="RefSeq" id="WP_310052532.1">
    <property type="nucleotide sequence ID" value="NZ_JAVDVW010000001.1"/>
</dbReference>
<keyword evidence="9" id="KW-1185">Reference proteome</keyword>
<dbReference type="InterPro" id="IPR055166">
    <property type="entry name" value="Transc_reg_Sar_Rot_HTH"/>
</dbReference>
<dbReference type="Pfam" id="PF22381">
    <property type="entry name" value="Staph_reg_Sar_Rot"/>
    <property type="match status" value="1"/>
</dbReference>
<dbReference type="SMART" id="SM00347">
    <property type="entry name" value="HTH_MARR"/>
    <property type="match status" value="1"/>
</dbReference>
<evidence type="ECO:0000256" key="1">
    <source>
        <dbReference type="ARBA" id="ARBA00004496"/>
    </source>
</evidence>
<evidence type="ECO:0000313" key="8">
    <source>
        <dbReference type="EMBL" id="MDR7098535.1"/>
    </source>
</evidence>
<proteinExistence type="predicted"/>
<dbReference type="PRINTS" id="PR00598">
    <property type="entry name" value="HTHMARR"/>
</dbReference>
<name>A0ABU1VMI0_9GAMM</name>
<keyword evidence="4 8" id="KW-0238">DNA-binding</keyword>
<sequence>MTKLLIRMDFQEPPMDMNGPIPLDRQLCFSLYGTSMAITRAYKPLLDDLGLTYPQYLVLNVLWEEDGQTVSAIASRLALESSTITPLVKRLEHAGFVQRQRSATDERQVHVRLTKSGRDVRTKTGCLVERLLQRSGMTREELAALNQQVQRLRNALATSSCASQTNFSGDCEEPGSNS</sequence>
<evidence type="ECO:0000256" key="2">
    <source>
        <dbReference type="ARBA" id="ARBA00022490"/>
    </source>
</evidence>
<dbReference type="InterPro" id="IPR036390">
    <property type="entry name" value="WH_DNA-bd_sf"/>
</dbReference>
<dbReference type="InterPro" id="IPR000835">
    <property type="entry name" value="HTH_MarR-typ"/>
</dbReference>
<keyword evidence="3" id="KW-0805">Transcription regulation</keyword>
<evidence type="ECO:0000259" key="7">
    <source>
        <dbReference type="PROSITE" id="PS50995"/>
    </source>
</evidence>
<keyword evidence="5" id="KW-0804">Transcription</keyword>
<evidence type="ECO:0000256" key="5">
    <source>
        <dbReference type="ARBA" id="ARBA00023163"/>
    </source>
</evidence>
<evidence type="ECO:0000313" key="9">
    <source>
        <dbReference type="Proteomes" id="UP001267878"/>
    </source>
</evidence>
<organism evidence="8 9">
    <name type="scientific">Agrilutibacter niabensis</name>
    <dbReference type="NCBI Taxonomy" id="380628"/>
    <lineage>
        <taxon>Bacteria</taxon>
        <taxon>Pseudomonadati</taxon>
        <taxon>Pseudomonadota</taxon>
        <taxon>Gammaproteobacteria</taxon>
        <taxon>Lysobacterales</taxon>
        <taxon>Lysobacteraceae</taxon>
        <taxon>Agrilutibacter</taxon>
    </lineage>
</organism>